<dbReference type="CDD" id="cd00118">
    <property type="entry name" value="LysM"/>
    <property type="match status" value="1"/>
</dbReference>
<feature type="transmembrane region" description="Helical" evidence="2">
    <location>
        <begin position="56"/>
        <end position="81"/>
    </location>
</feature>
<evidence type="ECO:0000256" key="2">
    <source>
        <dbReference type="SAM" id="Phobius"/>
    </source>
</evidence>
<evidence type="ECO:0000313" key="4">
    <source>
        <dbReference type="Proteomes" id="UP001501138"/>
    </source>
</evidence>
<sequence length="293" mass="29533">MSSTTGRGGRGTARLALVLLTGAATSAALALRAWTLLPTRLEDVRAMPVDRLVEPVVLVVGCLAAAWLALSAAVGLAYVVAGRRGHRWRAGEALLDRAAPALVRRLARSAVGIGVGTGLALSPTAALAADADIPGPETAPASVVLDLGWQPASDARTATGPGVSAPRAAEARSGGAAADDAAQPRQRGAVAAAADDVSDRAARSTSASHVDSTRGTAAPAPPRDASAVRGDDDGTLVVLRGDTLWDIAADSLGGSASDADVLREMTRWHDANRDVVGGDPDLILPGQVLRVPG</sequence>
<dbReference type="InterPro" id="IPR018392">
    <property type="entry name" value="LysM"/>
</dbReference>
<feature type="compositionally biased region" description="Low complexity" evidence="1">
    <location>
        <begin position="164"/>
        <end position="195"/>
    </location>
</feature>
<organism evidence="3 4">
    <name type="scientific">Isoptericola hypogeus</name>
    <dbReference type="NCBI Taxonomy" id="300179"/>
    <lineage>
        <taxon>Bacteria</taxon>
        <taxon>Bacillati</taxon>
        <taxon>Actinomycetota</taxon>
        <taxon>Actinomycetes</taxon>
        <taxon>Micrococcales</taxon>
        <taxon>Promicromonosporaceae</taxon>
        <taxon>Isoptericola</taxon>
    </lineage>
</organism>
<dbReference type="InterPro" id="IPR036779">
    <property type="entry name" value="LysM_dom_sf"/>
</dbReference>
<dbReference type="EMBL" id="BAAAPM010000002">
    <property type="protein sequence ID" value="GAA1709782.1"/>
    <property type="molecule type" value="Genomic_DNA"/>
</dbReference>
<reference evidence="3 4" key="1">
    <citation type="journal article" date="2019" name="Int. J. Syst. Evol. Microbiol.">
        <title>The Global Catalogue of Microorganisms (GCM) 10K type strain sequencing project: providing services to taxonomists for standard genome sequencing and annotation.</title>
        <authorList>
            <consortium name="The Broad Institute Genomics Platform"/>
            <consortium name="The Broad Institute Genome Sequencing Center for Infectious Disease"/>
            <person name="Wu L."/>
            <person name="Ma J."/>
        </authorList>
    </citation>
    <scope>NUCLEOTIDE SEQUENCE [LARGE SCALE GENOMIC DNA]</scope>
    <source>
        <strain evidence="3 4">JCM 15589</strain>
    </source>
</reference>
<dbReference type="RefSeq" id="WP_344244881.1">
    <property type="nucleotide sequence ID" value="NZ_BAAAPM010000002.1"/>
</dbReference>
<comment type="caution">
    <text evidence="3">The sequence shown here is derived from an EMBL/GenBank/DDBJ whole genome shotgun (WGS) entry which is preliminary data.</text>
</comment>
<dbReference type="Proteomes" id="UP001501138">
    <property type="component" value="Unassembled WGS sequence"/>
</dbReference>
<evidence type="ECO:0000313" key="3">
    <source>
        <dbReference type="EMBL" id="GAA1709782.1"/>
    </source>
</evidence>
<protein>
    <recommendedName>
        <fullName evidence="5">LysM domain-containing protein</fullName>
    </recommendedName>
</protein>
<name>A0ABN2IQV4_9MICO</name>
<feature type="region of interest" description="Disordered" evidence="1">
    <location>
        <begin position="155"/>
        <end position="229"/>
    </location>
</feature>
<keyword evidence="2" id="KW-0472">Membrane</keyword>
<proteinExistence type="predicted"/>
<keyword evidence="4" id="KW-1185">Reference proteome</keyword>
<keyword evidence="2" id="KW-1133">Transmembrane helix</keyword>
<accession>A0ABN2IQV4</accession>
<evidence type="ECO:0008006" key="5">
    <source>
        <dbReference type="Google" id="ProtNLM"/>
    </source>
</evidence>
<evidence type="ECO:0000256" key="1">
    <source>
        <dbReference type="SAM" id="MobiDB-lite"/>
    </source>
</evidence>
<keyword evidence="2" id="KW-0812">Transmembrane</keyword>
<gene>
    <name evidence="3" type="ORF">GCM10009809_02670</name>
</gene>
<dbReference type="Gene3D" id="3.10.350.10">
    <property type="entry name" value="LysM domain"/>
    <property type="match status" value="1"/>
</dbReference>